<dbReference type="GO" id="GO:0004674">
    <property type="term" value="F:protein serine/threonine kinase activity"/>
    <property type="evidence" value="ECO:0007669"/>
    <property type="project" value="UniProtKB-KW"/>
</dbReference>
<dbReference type="Proteomes" id="UP001187192">
    <property type="component" value="Unassembled WGS sequence"/>
</dbReference>
<evidence type="ECO:0000256" key="6">
    <source>
        <dbReference type="ARBA" id="ARBA00022741"/>
    </source>
</evidence>
<keyword evidence="5 16" id="KW-0732">Signal</keyword>
<dbReference type="FunFam" id="3.30.200.20:FF:000043">
    <property type="entry name" value="Wall-associated receptor kinase 2"/>
    <property type="match status" value="1"/>
</dbReference>
<feature type="transmembrane region" description="Helical" evidence="15">
    <location>
        <begin position="342"/>
        <end position="368"/>
    </location>
</feature>
<dbReference type="Pfam" id="PF00069">
    <property type="entry name" value="Pkinase"/>
    <property type="match status" value="1"/>
</dbReference>
<sequence length="750" mass="83269">MVLKLVTHILLFTCLITTTAWTAKHNCQPSCGDVNIPFPFGIGKGCYVDEWFEVVCNNGADNNIPVLKHANLEVIGIDLDGSTLEVTLPITVFWNFRDSEAQKNSSISLAGSPFAFSRKNKFVAVGCGVLATLTSSKFKGSIGCSSACSSDVTNSTAENKNCDGVHCCQTLIPSYLQAFSISFRETEGDGEIEKPRRYAFLVKGTWFSQSVVSLYDVSEMTGVPVVLNWELYTSQLEALGKSPDYFASKFNYSNNGAVRDTTDYCRTNSDAIFANQTRMQCSCEYGFEGNPYLRYGCEDVNECTEGFVTCEDGRDCVNTVGGYTCIEPDSIEPERKKSLVKVVVFLGIGSGFGAVFLLLGSWGLFKLLKKRRKIQRKKKFFKRNGGLLLQQQLSSGDVKVEKTKLFNSKELEKATDRFNIDRILGQGGQGTVYKGMLADGQIVAIKKSKIDNEGKISEFINEVVILSQINHRNVVKLLGCCLETEVPLLVYEFVPNGTLSQYIYDEQEQFPLTWEIRLRIAAEIAGALSYLHSSASLPIYHRDIKSTNILLDGKYRAKIADFGTSRSVAIDQTHLTTLVHGTFGYLDPEYFQSSQFTDKSDVYSFGVVLVELLTGQKPISIQRSEQGRSLATYFMQSIEENNLFDIVDARVMEEAKRDSIIAFAELAKRCLNLKGRKRPTMKEVAALLEDIKNSEKAYGAHEPDVEEVEYVIEVPDQPWELFSTSTCPADFGDPAGSSAVELPLFSNATQ</sequence>
<dbReference type="GO" id="GO:0005509">
    <property type="term" value="F:calcium ion binding"/>
    <property type="evidence" value="ECO:0007669"/>
    <property type="project" value="InterPro"/>
</dbReference>
<keyword evidence="3" id="KW-0808">Transferase</keyword>
<dbReference type="CDD" id="cd14066">
    <property type="entry name" value="STKc_IRAK"/>
    <property type="match status" value="1"/>
</dbReference>
<evidence type="ECO:0000256" key="2">
    <source>
        <dbReference type="ARBA" id="ARBA00022527"/>
    </source>
</evidence>
<dbReference type="CDD" id="cd00054">
    <property type="entry name" value="EGF_CA"/>
    <property type="match status" value="1"/>
</dbReference>
<comment type="subcellular location">
    <subcellularLocation>
        <location evidence="1">Membrane</location>
        <topology evidence="1">Single-pass type I membrane protein</topology>
    </subcellularLocation>
</comment>
<keyword evidence="8" id="KW-0067">ATP-binding</keyword>
<keyword evidence="10 15" id="KW-0472">Membrane</keyword>
<protein>
    <recommendedName>
        <fullName evidence="17">Protein kinase domain-containing protein</fullName>
    </recommendedName>
</protein>
<evidence type="ECO:0000256" key="3">
    <source>
        <dbReference type="ARBA" id="ARBA00022679"/>
    </source>
</evidence>
<keyword evidence="12" id="KW-0325">Glycoprotein</keyword>
<accession>A0AA88A533</accession>
<organism evidence="18 19">
    <name type="scientific">Ficus carica</name>
    <name type="common">Common fig</name>
    <dbReference type="NCBI Taxonomy" id="3494"/>
    <lineage>
        <taxon>Eukaryota</taxon>
        <taxon>Viridiplantae</taxon>
        <taxon>Streptophyta</taxon>
        <taxon>Embryophyta</taxon>
        <taxon>Tracheophyta</taxon>
        <taxon>Spermatophyta</taxon>
        <taxon>Magnoliopsida</taxon>
        <taxon>eudicotyledons</taxon>
        <taxon>Gunneridae</taxon>
        <taxon>Pentapetalae</taxon>
        <taxon>rosids</taxon>
        <taxon>fabids</taxon>
        <taxon>Rosales</taxon>
        <taxon>Moraceae</taxon>
        <taxon>Ficeae</taxon>
        <taxon>Ficus</taxon>
    </lineage>
</organism>
<keyword evidence="2" id="KW-0723">Serine/threonine-protein kinase</keyword>
<evidence type="ECO:0000256" key="14">
    <source>
        <dbReference type="ARBA" id="ARBA00047951"/>
    </source>
</evidence>
<dbReference type="InterPro" id="IPR018097">
    <property type="entry name" value="EGF_Ca-bd_CS"/>
</dbReference>
<evidence type="ECO:0000259" key="17">
    <source>
        <dbReference type="PROSITE" id="PS50011"/>
    </source>
</evidence>
<dbReference type="GO" id="GO:0030247">
    <property type="term" value="F:polysaccharide binding"/>
    <property type="evidence" value="ECO:0007669"/>
    <property type="project" value="InterPro"/>
</dbReference>
<evidence type="ECO:0000256" key="8">
    <source>
        <dbReference type="ARBA" id="ARBA00022840"/>
    </source>
</evidence>
<dbReference type="Pfam" id="PF07645">
    <property type="entry name" value="EGF_CA"/>
    <property type="match status" value="1"/>
</dbReference>
<feature type="domain" description="Protein kinase" evidence="17">
    <location>
        <begin position="418"/>
        <end position="691"/>
    </location>
</feature>
<dbReference type="InterPro" id="IPR011009">
    <property type="entry name" value="Kinase-like_dom_sf"/>
</dbReference>
<comment type="catalytic activity">
    <reaction evidence="13">
        <text>L-seryl-[protein] + ATP = O-phospho-L-seryl-[protein] + ADP + H(+)</text>
        <dbReference type="Rhea" id="RHEA:17989"/>
        <dbReference type="Rhea" id="RHEA-COMP:9863"/>
        <dbReference type="Rhea" id="RHEA-COMP:11604"/>
        <dbReference type="ChEBI" id="CHEBI:15378"/>
        <dbReference type="ChEBI" id="CHEBI:29999"/>
        <dbReference type="ChEBI" id="CHEBI:30616"/>
        <dbReference type="ChEBI" id="CHEBI:83421"/>
        <dbReference type="ChEBI" id="CHEBI:456216"/>
    </reaction>
</comment>
<evidence type="ECO:0000256" key="13">
    <source>
        <dbReference type="ARBA" id="ARBA00047558"/>
    </source>
</evidence>
<keyword evidence="6" id="KW-0547">Nucleotide-binding</keyword>
<proteinExistence type="predicted"/>
<dbReference type="InterPro" id="IPR025287">
    <property type="entry name" value="WAK_GUB"/>
</dbReference>
<reference evidence="18" key="1">
    <citation type="submission" date="2023-07" db="EMBL/GenBank/DDBJ databases">
        <title>draft genome sequence of fig (Ficus carica).</title>
        <authorList>
            <person name="Takahashi T."/>
            <person name="Nishimura K."/>
        </authorList>
    </citation>
    <scope>NUCLEOTIDE SEQUENCE</scope>
</reference>
<dbReference type="Gene3D" id="3.30.200.20">
    <property type="entry name" value="Phosphorylase Kinase, domain 1"/>
    <property type="match status" value="1"/>
</dbReference>
<comment type="caution">
    <text evidence="18">The sequence shown here is derived from an EMBL/GenBank/DDBJ whole genome shotgun (WGS) entry which is preliminary data.</text>
</comment>
<evidence type="ECO:0000256" key="9">
    <source>
        <dbReference type="ARBA" id="ARBA00022989"/>
    </source>
</evidence>
<evidence type="ECO:0000256" key="5">
    <source>
        <dbReference type="ARBA" id="ARBA00022729"/>
    </source>
</evidence>
<dbReference type="SUPFAM" id="SSF56112">
    <property type="entry name" value="Protein kinase-like (PK-like)"/>
    <property type="match status" value="1"/>
</dbReference>
<evidence type="ECO:0000313" key="19">
    <source>
        <dbReference type="Proteomes" id="UP001187192"/>
    </source>
</evidence>
<evidence type="ECO:0000256" key="1">
    <source>
        <dbReference type="ARBA" id="ARBA00004479"/>
    </source>
</evidence>
<evidence type="ECO:0000256" key="7">
    <source>
        <dbReference type="ARBA" id="ARBA00022777"/>
    </source>
</evidence>
<dbReference type="PANTHER" id="PTHR27005:SF280">
    <property type="entry name" value="WALL-ASSOCIATED RECEPTOR KINASE-LIKE 8"/>
    <property type="match status" value="1"/>
</dbReference>
<dbReference type="PROSITE" id="PS01187">
    <property type="entry name" value="EGF_CA"/>
    <property type="match status" value="1"/>
</dbReference>
<dbReference type="PROSITE" id="PS50011">
    <property type="entry name" value="PROTEIN_KINASE_DOM"/>
    <property type="match status" value="1"/>
</dbReference>
<dbReference type="PANTHER" id="PTHR27005">
    <property type="entry name" value="WALL-ASSOCIATED RECEPTOR KINASE-LIKE 21"/>
    <property type="match status" value="1"/>
</dbReference>
<gene>
    <name evidence="18" type="ORF">TIFTF001_015119</name>
</gene>
<dbReference type="Gene3D" id="2.10.25.10">
    <property type="entry name" value="Laminin"/>
    <property type="match status" value="1"/>
</dbReference>
<evidence type="ECO:0000256" key="11">
    <source>
        <dbReference type="ARBA" id="ARBA00023157"/>
    </source>
</evidence>
<dbReference type="PROSITE" id="PS00108">
    <property type="entry name" value="PROTEIN_KINASE_ST"/>
    <property type="match status" value="1"/>
</dbReference>
<evidence type="ECO:0000313" key="18">
    <source>
        <dbReference type="EMBL" id="GMN45934.1"/>
    </source>
</evidence>
<dbReference type="GO" id="GO:0007166">
    <property type="term" value="P:cell surface receptor signaling pathway"/>
    <property type="evidence" value="ECO:0007669"/>
    <property type="project" value="InterPro"/>
</dbReference>
<dbReference type="InterPro" id="IPR045274">
    <property type="entry name" value="WAK-like"/>
</dbReference>
<dbReference type="EMBL" id="BTGU01000021">
    <property type="protein sequence ID" value="GMN45934.1"/>
    <property type="molecule type" value="Genomic_DNA"/>
</dbReference>
<evidence type="ECO:0000256" key="4">
    <source>
        <dbReference type="ARBA" id="ARBA00022692"/>
    </source>
</evidence>
<name>A0AA88A533_FICCA</name>
<dbReference type="Pfam" id="PF13947">
    <property type="entry name" value="GUB_WAK_bind"/>
    <property type="match status" value="1"/>
</dbReference>
<dbReference type="FunFam" id="1.10.510.10:FF:000084">
    <property type="entry name" value="Wall-associated receptor kinase 2"/>
    <property type="match status" value="1"/>
</dbReference>
<dbReference type="SMART" id="SM00220">
    <property type="entry name" value="S_TKc"/>
    <property type="match status" value="1"/>
</dbReference>
<keyword evidence="19" id="KW-1185">Reference proteome</keyword>
<dbReference type="InterPro" id="IPR000719">
    <property type="entry name" value="Prot_kinase_dom"/>
</dbReference>
<evidence type="ECO:0000256" key="10">
    <source>
        <dbReference type="ARBA" id="ARBA00023136"/>
    </source>
</evidence>
<evidence type="ECO:0000256" key="12">
    <source>
        <dbReference type="ARBA" id="ARBA00023180"/>
    </source>
</evidence>
<dbReference type="InterPro" id="IPR049883">
    <property type="entry name" value="NOTCH1_EGF-like"/>
</dbReference>
<evidence type="ECO:0000256" key="15">
    <source>
        <dbReference type="SAM" id="Phobius"/>
    </source>
</evidence>
<dbReference type="GO" id="GO:0005886">
    <property type="term" value="C:plasma membrane"/>
    <property type="evidence" value="ECO:0007669"/>
    <property type="project" value="TreeGrafter"/>
</dbReference>
<keyword evidence="4 15" id="KW-0812">Transmembrane</keyword>
<comment type="catalytic activity">
    <reaction evidence="14">
        <text>L-threonyl-[protein] + ATP = O-phospho-L-threonyl-[protein] + ADP + H(+)</text>
        <dbReference type="Rhea" id="RHEA:46608"/>
        <dbReference type="Rhea" id="RHEA-COMP:11060"/>
        <dbReference type="Rhea" id="RHEA-COMP:11605"/>
        <dbReference type="ChEBI" id="CHEBI:15378"/>
        <dbReference type="ChEBI" id="CHEBI:30013"/>
        <dbReference type="ChEBI" id="CHEBI:30616"/>
        <dbReference type="ChEBI" id="CHEBI:61977"/>
        <dbReference type="ChEBI" id="CHEBI:456216"/>
    </reaction>
</comment>
<dbReference type="GO" id="GO:0005524">
    <property type="term" value="F:ATP binding"/>
    <property type="evidence" value="ECO:0007669"/>
    <property type="project" value="UniProtKB-KW"/>
</dbReference>
<keyword evidence="9 15" id="KW-1133">Transmembrane helix</keyword>
<keyword evidence="7" id="KW-0418">Kinase</keyword>
<evidence type="ECO:0000256" key="16">
    <source>
        <dbReference type="SAM" id="SignalP"/>
    </source>
</evidence>
<keyword evidence="11" id="KW-1015">Disulfide bond</keyword>
<feature type="signal peptide" evidence="16">
    <location>
        <begin position="1"/>
        <end position="22"/>
    </location>
</feature>
<feature type="chain" id="PRO_5041713585" description="Protein kinase domain-containing protein" evidence="16">
    <location>
        <begin position="23"/>
        <end position="750"/>
    </location>
</feature>
<dbReference type="AlphaFoldDB" id="A0AA88A533"/>
<dbReference type="Gene3D" id="1.10.510.10">
    <property type="entry name" value="Transferase(Phosphotransferase) domain 1"/>
    <property type="match status" value="1"/>
</dbReference>
<dbReference type="InterPro" id="IPR008271">
    <property type="entry name" value="Ser/Thr_kinase_AS"/>
</dbReference>